<feature type="binding site" evidence="9">
    <location>
        <position position="11"/>
    </location>
    <ligand>
        <name>NADPH</name>
        <dbReference type="ChEBI" id="CHEBI:57783"/>
    </ligand>
</feature>
<feature type="binding site" evidence="9">
    <location>
        <position position="13"/>
    </location>
    <ligand>
        <name>NADPH</name>
        <dbReference type="ChEBI" id="CHEBI:57783"/>
    </ligand>
</feature>
<feature type="binding site" evidence="9">
    <location>
        <position position="206"/>
    </location>
    <ligand>
        <name>1-deoxy-D-xylulose 5-phosphate</name>
        <dbReference type="ChEBI" id="CHEBI:57792"/>
    </ligand>
</feature>
<keyword evidence="9" id="KW-0460">Magnesium</keyword>
<evidence type="ECO:0000256" key="5">
    <source>
        <dbReference type="ARBA" id="ARBA00023002"/>
    </source>
</evidence>
<proteinExistence type="inferred from homology"/>
<feature type="binding site" evidence="9">
    <location>
        <position position="184"/>
    </location>
    <ligand>
        <name>1-deoxy-D-xylulose 5-phosphate</name>
        <dbReference type="ChEBI" id="CHEBI:57792"/>
    </ligand>
</feature>
<dbReference type="Pfam" id="PF08436">
    <property type="entry name" value="DXP_redisom_C"/>
    <property type="match status" value="1"/>
</dbReference>
<feature type="binding site" evidence="9">
    <location>
        <position position="138"/>
    </location>
    <ligand>
        <name>1-deoxy-D-xylulose 5-phosphate</name>
        <dbReference type="ChEBI" id="CHEBI:57792"/>
    </ligand>
</feature>
<organism evidence="13 14">
    <name type="scientific">Desulfurobacterium pacificum</name>
    <dbReference type="NCBI Taxonomy" id="240166"/>
    <lineage>
        <taxon>Bacteria</taxon>
        <taxon>Pseudomonadati</taxon>
        <taxon>Aquificota</taxon>
        <taxon>Aquificia</taxon>
        <taxon>Desulfurobacteriales</taxon>
        <taxon>Desulfurobacteriaceae</taxon>
        <taxon>Desulfurobacterium</taxon>
    </lineage>
</organism>
<dbReference type="InterPro" id="IPR026877">
    <property type="entry name" value="DXPR_C"/>
</dbReference>
<evidence type="ECO:0000259" key="10">
    <source>
        <dbReference type="Pfam" id="PF02670"/>
    </source>
</evidence>
<feature type="binding site" evidence="9">
    <location>
        <position position="206"/>
    </location>
    <ligand>
        <name>Mn(2+)</name>
        <dbReference type="ChEBI" id="CHEBI:29035"/>
    </ligand>
</feature>
<dbReference type="NCBIfam" id="TIGR00243">
    <property type="entry name" value="Dxr"/>
    <property type="match status" value="1"/>
</dbReference>
<feature type="binding site" evidence="9">
    <location>
        <position position="190"/>
    </location>
    <ligand>
        <name>NADPH</name>
        <dbReference type="ChEBI" id="CHEBI:57783"/>
    </ligand>
</feature>
<dbReference type="Proteomes" id="UP001157911">
    <property type="component" value="Unassembled WGS sequence"/>
</dbReference>
<dbReference type="PANTHER" id="PTHR30525:SF0">
    <property type="entry name" value="1-DEOXY-D-XYLULOSE 5-PHOSPHATE REDUCTOISOMERASE, CHLOROPLASTIC"/>
    <property type="match status" value="1"/>
</dbReference>
<feature type="binding site" evidence="9">
    <location>
        <position position="116"/>
    </location>
    <ligand>
        <name>1-deoxy-D-xylulose 5-phosphate</name>
        <dbReference type="ChEBI" id="CHEBI:57792"/>
    </ligand>
</feature>
<evidence type="ECO:0000256" key="8">
    <source>
        <dbReference type="ARBA" id="ARBA00048543"/>
    </source>
</evidence>
<feature type="binding site" evidence="9">
    <location>
        <position position="38"/>
    </location>
    <ligand>
        <name>NADPH</name>
        <dbReference type="ChEBI" id="CHEBI:57783"/>
    </ligand>
</feature>
<evidence type="ECO:0000313" key="13">
    <source>
        <dbReference type="EMBL" id="SMP18747.1"/>
    </source>
</evidence>
<name>A0ABY1NXT1_9BACT</name>
<feature type="domain" description="1-deoxy-D-xylulose 5-phosphate reductoisomerase C-terminal" evidence="11">
    <location>
        <begin position="133"/>
        <end position="214"/>
    </location>
</feature>
<evidence type="ECO:0000256" key="4">
    <source>
        <dbReference type="ARBA" id="ARBA00022857"/>
    </source>
</evidence>
<comment type="pathway">
    <text evidence="1 9">Isoprenoid biosynthesis; isopentenyl diphosphate biosynthesis via DXP pathway; isopentenyl diphosphate from 1-deoxy-D-xylulose 5-phosphate: step 1/6.</text>
</comment>
<dbReference type="HAMAP" id="MF_00183">
    <property type="entry name" value="DXP_reductoisom"/>
    <property type="match status" value="1"/>
</dbReference>
<dbReference type="EMBL" id="FXUB01000006">
    <property type="protein sequence ID" value="SMP18747.1"/>
    <property type="molecule type" value="Genomic_DNA"/>
</dbReference>
<gene>
    <name evidence="9" type="primary">dxr</name>
    <name evidence="13" type="ORF">SAMN06265339_1628</name>
</gene>
<feature type="binding site" evidence="9">
    <location>
        <position position="12"/>
    </location>
    <ligand>
        <name>NADPH</name>
        <dbReference type="ChEBI" id="CHEBI:57783"/>
    </ligand>
</feature>
<feature type="binding site" evidence="9">
    <location>
        <position position="137"/>
    </location>
    <ligand>
        <name>Mn(2+)</name>
        <dbReference type="ChEBI" id="CHEBI:29035"/>
    </ligand>
</feature>
<feature type="binding site" evidence="9">
    <location>
        <position position="36"/>
    </location>
    <ligand>
        <name>NADPH</name>
        <dbReference type="ChEBI" id="CHEBI:57783"/>
    </ligand>
</feature>
<feature type="binding site" evidence="9">
    <location>
        <position position="163"/>
    </location>
    <ligand>
        <name>1-deoxy-D-xylulose 5-phosphate</name>
        <dbReference type="ChEBI" id="CHEBI:57792"/>
    </ligand>
</feature>
<keyword evidence="3 9" id="KW-0479">Metal-binding</keyword>
<feature type="domain" description="DXP reductoisomerase C-terminal" evidence="12">
    <location>
        <begin position="246"/>
        <end position="363"/>
    </location>
</feature>
<comment type="similarity">
    <text evidence="2 9">Belongs to the DXR family.</text>
</comment>
<dbReference type="InterPro" id="IPR013644">
    <property type="entry name" value="DXP_reductoisomerase_C"/>
</dbReference>
<feature type="binding site" evidence="9">
    <location>
        <position position="202"/>
    </location>
    <ligand>
        <name>1-deoxy-D-xylulose 5-phosphate</name>
        <dbReference type="ChEBI" id="CHEBI:57792"/>
    </ligand>
</feature>
<feature type="binding site" evidence="9">
    <location>
        <position position="203"/>
    </location>
    <ligand>
        <name>1-deoxy-D-xylulose 5-phosphate</name>
        <dbReference type="ChEBI" id="CHEBI:57792"/>
    </ligand>
</feature>
<dbReference type="RefSeq" id="WP_283401066.1">
    <property type="nucleotide sequence ID" value="NZ_FXUB01000006.1"/>
</dbReference>
<comment type="cofactor">
    <cofactor evidence="9">
        <name>Mg(2+)</name>
        <dbReference type="ChEBI" id="CHEBI:18420"/>
    </cofactor>
    <cofactor evidence="9">
        <name>Mn(2+)</name>
        <dbReference type="ChEBI" id="CHEBI:29035"/>
    </cofactor>
</comment>
<evidence type="ECO:0000256" key="9">
    <source>
        <dbReference type="HAMAP-Rule" id="MF_00183"/>
    </source>
</evidence>
<dbReference type="InterPro" id="IPR036169">
    <property type="entry name" value="DXPR_C_sf"/>
</dbReference>
<evidence type="ECO:0000259" key="11">
    <source>
        <dbReference type="Pfam" id="PF08436"/>
    </source>
</evidence>
<keyword evidence="5 9" id="KW-0560">Oxidoreductase</keyword>
<feature type="binding site" evidence="9">
    <location>
        <position position="10"/>
    </location>
    <ligand>
        <name>NADPH</name>
        <dbReference type="ChEBI" id="CHEBI:57783"/>
    </ligand>
</feature>
<dbReference type="Pfam" id="PF02670">
    <property type="entry name" value="DXP_reductoisom"/>
    <property type="match status" value="1"/>
</dbReference>
<evidence type="ECO:0000256" key="7">
    <source>
        <dbReference type="ARBA" id="ARBA00023229"/>
    </source>
</evidence>
<evidence type="ECO:0000313" key="14">
    <source>
        <dbReference type="Proteomes" id="UP001157911"/>
    </source>
</evidence>
<dbReference type="SUPFAM" id="SSF55347">
    <property type="entry name" value="Glyceraldehyde-3-phosphate dehydrogenase-like, C-terminal domain"/>
    <property type="match status" value="1"/>
</dbReference>
<reference evidence="13 14" key="1">
    <citation type="submission" date="2017-05" db="EMBL/GenBank/DDBJ databases">
        <authorList>
            <person name="Varghese N."/>
            <person name="Submissions S."/>
        </authorList>
    </citation>
    <scope>NUCLEOTIDE SEQUENCE [LARGE SCALE GENOMIC DNA]</scope>
    <source>
        <strain evidence="13 14">DSM 15522</strain>
    </source>
</reference>
<feature type="domain" description="1-deoxy-D-xylulose 5-phosphate reductoisomerase N-terminal" evidence="10">
    <location>
        <begin position="4"/>
        <end position="123"/>
    </location>
</feature>
<evidence type="ECO:0000256" key="1">
    <source>
        <dbReference type="ARBA" id="ARBA00005094"/>
    </source>
</evidence>
<comment type="caution">
    <text evidence="9">Lacks conserved residue(s) required for the propagation of feature annotation.</text>
</comment>
<dbReference type="EC" id="1.1.1.267" evidence="9"/>
<sequence length="374" mass="41624">MKKVLILGSTGSIGENTLKVIEQFPEKFQVVGLVAGSNENKLLRQAEKFSPKAIALFNNFSSKPKNVKTYEGLEGIKKLIEEIDFDIAVSAITGSAGIMPTYWCACKGARIALANKESLVCAGKFIKEKAKEIIPVDSEHSAIFQCLQGEKKENVKEIILTASGGPFRNRENLESVTVEEALNHPNWSMGKKVTIDSATLMNKGLEVIEAFWLFELPSEKIKTVIHPQSIVHSLVKFIDNSVIAQMGTADMKIPIAYALSYPDRLPLPFPELNLNLYGLNLEFEEPNTEKFPCLRLAYESLKAGYPYPIVLNAADEVAVELFLNKKIKFIHIPAIIEETLNRFNAPPPFSIEEVTEIDRRAKELAKKVAGKYIV</sequence>
<dbReference type="Pfam" id="PF13288">
    <property type="entry name" value="DXPR_C"/>
    <property type="match status" value="1"/>
</dbReference>
<evidence type="ECO:0000256" key="2">
    <source>
        <dbReference type="ARBA" id="ARBA00006825"/>
    </source>
</evidence>
<keyword evidence="7 9" id="KW-0414">Isoprene biosynthesis</keyword>
<comment type="caution">
    <text evidence="13">The sequence shown here is derived from an EMBL/GenBank/DDBJ whole genome shotgun (WGS) entry which is preliminary data.</text>
</comment>
<comment type="catalytic activity">
    <reaction evidence="8">
        <text>2-C-methyl-D-erythritol 4-phosphate + NADP(+) = 1-deoxy-D-xylulose 5-phosphate + NADPH + H(+)</text>
        <dbReference type="Rhea" id="RHEA:13717"/>
        <dbReference type="ChEBI" id="CHEBI:15378"/>
        <dbReference type="ChEBI" id="CHEBI:57783"/>
        <dbReference type="ChEBI" id="CHEBI:57792"/>
        <dbReference type="ChEBI" id="CHEBI:58262"/>
        <dbReference type="ChEBI" id="CHEBI:58349"/>
        <dbReference type="EC" id="1.1.1.267"/>
    </reaction>
    <physiologicalReaction direction="right-to-left" evidence="8">
        <dbReference type="Rhea" id="RHEA:13719"/>
    </physiologicalReaction>
</comment>
<dbReference type="PANTHER" id="PTHR30525">
    <property type="entry name" value="1-DEOXY-D-XYLULOSE 5-PHOSPHATE REDUCTOISOMERASE"/>
    <property type="match status" value="1"/>
</dbReference>
<dbReference type="Gene3D" id="1.10.1740.10">
    <property type="match status" value="1"/>
</dbReference>
<dbReference type="SUPFAM" id="SSF51735">
    <property type="entry name" value="NAD(P)-binding Rossmann-fold domains"/>
    <property type="match status" value="1"/>
</dbReference>
<evidence type="ECO:0000256" key="3">
    <source>
        <dbReference type="ARBA" id="ARBA00022723"/>
    </source>
</evidence>
<dbReference type="InterPro" id="IPR013512">
    <property type="entry name" value="DXP_reductoisomerase_N"/>
</dbReference>
<accession>A0ABY1NXT1</accession>
<comment type="function">
    <text evidence="9">Catalyzes the NADPH-dependent rearrangement and reduction of 1-deoxy-D-xylulose-5-phosphate (DXP) to 2-C-methyl-D-erythritol 4-phosphate (MEP).</text>
</comment>
<feature type="binding site" evidence="9">
    <location>
        <position position="139"/>
    </location>
    <ligand>
        <name>1-deoxy-D-xylulose 5-phosphate</name>
        <dbReference type="ChEBI" id="CHEBI:57792"/>
    </ligand>
</feature>
<keyword evidence="6 9" id="KW-0464">Manganese</keyword>
<keyword evidence="14" id="KW-1185">Reference proteome</keyword>
<protein>
    <recommendedName>
        <fullName evidence="9">1-deoxy-D-xylulose 5-phosphate reductoisomerase</fullName>
        <shortName evidence="9">DXP reductoisomerase</shortName>
        <ecNumber evidence="9">1.1.1.267</ecNumber>
    </recommendedName>
    <alternativeName>
        <fullName evidence="9">1-deoxyxylulose-5-phosphate reductoisomerase</fullName>
    </alternativeName>
    <alternativeName>
        <fullName evidence="9">2-C-methyl-D-erythritol 4-phosphate synthase</fullName>
    </alternativeName>
</protein>
<evidence type="ECO:0000256" key="6">
    <source>
        <dbReference type="ARBA" id="ARBA00023211"/>
    </source>
</evidence>
<evidence type="ECO:0000259" key="12">
    <source>
        <dbReference type="Pfam" id="PF13288"/>
    </source>
</evidence>
<dbReference type="PIRSF" id="PIRSF006205">
    <property type="entry name" value="Dxp_reductismrs"/>
    <property type="match status" value="1"/>
</dbReference>
<feature type="binding site" evidence="9">
    <location>
        <position position="197"/>
    </location>
    <ligand>
        <name>1-deoxy-D-xylulose 5-phosphate</name>
        <dbReference type="ChEBI" id="CHEBI:57792"/>
    </ligand>
</feature>
<feature type="binding site" evidence="9">
    <location>
        <position position="115"/>
    </location>
    <ligand>
        <name>NADPH</name>
        <dbReference type="ChEBI" id="CHEBI:57783"/>
    </ligand>
</feature>
<keyword evidence="4 9" id="KW-0521">NADP</keyword>
<dbReference type="InterPro" id="IPR036291">
    <property type="entry name" value="NAD(P)-bd_dom_sf"/>
</dbReference>
<dbReference type="Gene3D" id="3.40.50.720">
    <property type="entry name" value="NAD(P)-binding Rossmann-like Domain"/>
    <property type="match status" value="1"/>
</dbReference>
<dbReference type="InterPro" id="IPR003821">
    <property type="entry name" value="DXP_reductoisomerase"/>
</dbReference>
<feature type="binding site" evidence="9">
    <location>
        <position position="117"/>
    </location>
    <ligand>
        <name>NADPH</name>
        <dbReference type="ChEBI" id="CHEBI:57783"/>
    </ligand>
</feature>
<dbReference type="SUPFAM" id="SSF69055">
    <property type="entry name" value="1-deoxy-D-xylulose-5-phosphate reductoisomerase, C-terminal domain"/>
    <property type="match status" value="1"/>
</dbReference>
<feature type="binding site" evidence="9">
    <location>
        <position position="139"/>
    </location>
    <ligand>
        <name>Mn(2+)</name>
        <dbReference type="ChEBI" id="CHEBI:29035"/>
    </ligand>
</feature>